<accession>A0A5S4FEE4</accession>
<reference evidence="4 5" key="1">
    <citation type="submission" date="2019-05" db="EMBL/GenBank/DDBJ databases">
        <title>Draft genome sequence of Nonomuraea turkmeniaca DSM 43926.</title>
        <authorList>
            <person name="Saricaoglu S."/>
            <person name="Isik K."/>
        </authorList>
    </citation>
    <scope>NUCLEOTIDE SEQUENCE [LARGE SCALE GENOMIC DNA]</scope>
    <source>
        <strain evidence="4 5">DSM 43926</strain>
    </source>
</reference>
<evidence type="ECO:0000313" key="5">
    <source>
        <dbReference type="Proteomes" id="UP000309128"/>
    </source>
</evidence>
<evidence type="ECO:0000259" key="3">
    <source>
        <dbReference type="PROSITE" id="PS51459"/>
    </source>
</evidence>
<sequence>MERYLPWDEVRRRTPPTGLTHKQWWLGLKMARLGMRRDLPLVDSAGVPFTYALPDEVLRGMEALNRDLSGRIGTPEPVANPVTRDRYLISSLIEEAIMSSQLEGAATTYVVAKDMLRSGRKPQTVDELMIRNNYLAMRRIGELRNEPLTPALICEIQHMVTEGTLHNPTAAGRFQLPGEKRVVVADTYGEVLHEPPAAEELPERIQRLCDFANGNSHTTYVPPVIRAVAVHFMLAYDHPFEDGNGRTARALFYWSMLNQGYWLTEFISISRILKNSPARYGRSFLHVEQDENDLTYFVIHQLDVLRRAIDDLNDYLGRKVAETREVQAYLARARKEAFNARQIALLAHAADHPTAEYTVASHAAGHRIVLQTARTDLRELEHRGLLVKVRRGRADAWVPVGDLASRLRTD</sequence>
<feature type="active site" evidence="1">
    <location>
        <position position="238"/>
    </location>
</feature>
<protein>
    <submittedName>
        <fullName evidence="4">Fic family protein</fullName>
    </submittedName>
</protein>
<dbReference type="GO" id="GO:0005524">
    <property type="term" value="F:ATP binding"/>
    <property type="evidence" value="ECO:0007669"/>
    <property type="project" value="UniProtKB-KW"/>
</dbReference>
<gene>
    <name evidence="4" type="ORF">ETD86_25515</name>
</gene>
<proteinExistence type="predicted"/>
<feature type="binding site" evidence="2">
    <location>
        <begin position="242"/>
        <end position="249"/>
    </location>
    <ligand>
        <name>ATP</name>
        <dbReference type="ChEBI" id="CHEBI:30616"/>
    </ligand>
</feature>
<dbReference type="EMBL" id="VCKY01000091">
    <property type="protein sequence ID" value="TMR16301.1"/>
    <property type="molecule type" value="Genomic_DNA"/>
</dbReference>
<dbReference type="Proteomes" id="UP000309128">
    <property type="component" value="Unassembled WGS sequence"/>
</dbReference>
<name>A0A5S4FEE4_9ACTN</name>
<keyword evidence="5" id="KW-1185">Reference proteome</keyword>
<dbReference type="AlphaFoldDB" id="A0A5S4FEE4"/>
<dbReference type="PROSITE" id="PS51459">
    <property type="entry name" value="FIDO"/>
    <property type="match status" value="1"/>
</dbReference>
<dbReference type="InterPro" id="IPR003812">
    <property type="entry name" value="Fido"/>
</dbReference>
<keyword evidence="2" id="KW-0067">ATP-binding</keyword>
<dbReference type="SUPFAM" id="SSF140931">
    <property type="entry name" value="Fic-like"/>
    <property type="match status" value="1"/>
</dbReference>
<dbReference type="Pfam" id="PF02661">
    <property type="entry name" value="Fic"/>
    <property type="match status" value="1"/>
</dbReference>
<dbReference type="PANTHER" id="PTHR13504:SF38">
    <property type="entry name" value="FIDO DOMAIN-CONTAINING PROTEIN"/>
    <property type="match status" value="1"/>
</dbReference>
<feature type="domain" description="Fido" evidence="3">
    <location>
        <begin position="148"/>
        <end position="300"/>
    </location>
</feature>
<evidence type="ECO:0000313" key="4">
    <source>
        <dbReference type="EMBL" id="TMR16301.1"/>
    </source>
</evidence>
<dbReference type="Gene3D" id="1.10.3290.10">
    <property type="entry name" value="Fido-like domain"/>
    <property type="match status" value="1"/>
</dbReference>
<organism evidence="4 5">
    <name type="scientific">Nonomuraea turkmeniaca</name>
    <dbReference type="NCBI Taxonomy" id="103838"/>
    <lineage>
        <taxon>Bacteria</taxon>
        <taxon>Bacillati</taxon>
        <taxon>Actinomycetota</taxon>
        <taxon>Actinomycetes</taxon>
        <taxon>Streptosporangiales</taxon>
        <taxon>Streptosporangiaceae</taxon>
        <taxon>Nonomuraea</taxon>
    </lineage>
</organism>
<evidence type="ECO:0000256" key="2">
    <source>
        <dbReference type="PIRSR" id="PIRSR640198-2"/>
    </source>
</evidence>
<comment type="caution">
    <text evidence="4">The sequence shown here is derived from an EMBL/GenBank/DDBJ whole genome shotgun (WGS) entry which is preliminary data.</text>
</comment>
<keyword evidence="2" id="KW-0547">Nucleotide-binding</keyword>
<dbReference type="OrthoDB" id="9813719at2"/>
<dbReference type="InterPro" id="IPR040198">
    <property type="entry name" value="Fido_containing"/>
</dbReference>
<evidence type="ECO:0000256" key="1">
    <source>
        <dbReference type="PIRSR" id="PIRSR640198-1"/>
    </source>
</evidence>
<dbReference type="PANTHER" id="PTHR13504">
    <property type="entry name" value="FIDO DOMAIN-CONTAINING PROTEIN DDB_G0283145"/>
    <property type="match status" value="1"/>
</dbReference>
<dbReference type="InterPro" id="IPR036597">
    <property type="entry name" value="Fido-like_dom_sf"/>
</dbReference>